<name>A0ABT6ZJQ2_9ACTN</name>
<keyword evidence="2" id="KW-1185">Reference proteome</keyword>
<dbReference type="InterPro" id="IPR004386">
    <property type="entry name" value="Toxin_YafQ-like"/>
</dbReference>
<reference evidence="1" key="1">
    <citation type="submission" date="2023-05" db="EMBL/GenBank/DDBJ databases">
        <title>[olsenella] sp. nov., isolated from a pig farm feces dump.</title>
        <authorList>
            <person name="Chang Y.-H."/>
        </authorList>
    </citation>
    <scope>NUCLEOTIDE SEQUENCE</scope>
    <source>
        <strain evidence="1">YH-ols2217</strain>
    </source>
</reference>
<dbReference type="Pfam" id="PF15738">
    <property type="entry name" value="YafQ_toxin"/>
    <property type="match status" value="1"/>
</dbReference>
<evidence type="ECO:0000313" key="2">
    <source>
        <dbReference type="Proteomes" id="UP001431693"/>
    </source>
</evidence>
<dbReference type="Proteomes" id="UP001431693">
    <property type="component" value="Unassembled WGS sequence"/>
</dbReference>
<accession>A0ABT6ZJQ2</accession>
<dbReference type="EMBL" id="JASJEX010000002">
    <property type="protein sequence ID" value="MDJ1129284.1"/>
    <property type="molecule type" value="Genomic_DNA"/>
</dbReference>
<proteinExistence type="predicted"/>
<organism evidence="1 2">
    <name type="scientific">Kribbibacterium absianum</name>
    <dbReference type="NCBI Taxonomy" id="3044210"/>
    <lineage>
        <taxon>Bacteria</taxon>
        <taxon>Bacillati</taxon>
        <taxon>Actinomycetota</taxon>
        <taxon>Coriobacteriia</taxon>
        <taxon>Coriobacteriales</taxon>
        <taxon>Kribbibacteriaceae</taxon>
        <taxon>Kribbibacterium</taxon>
    </lineage>
</organism>
<dbReference type="Gene3D" id="3.30.2310.20">
    <property type="entry name" value="RelE-like"/>
    <property type="match status" value="1"/>
</dbReference>
<comment type="caution">
    <text evidence="1">The sequence shown here is derived from an EMBL/GenBank/DDBJ whole genome shotgun (WGS) entry which is preliminary data.</text>
</comment>
<gene>
    <name evidence="1" type="ORF">QJ043_04220</name>
</gene>
<protein>
    <submittedName>
        <fullName evidence="1">Type II toxin-antitoxin system YafQ family toxin</fullName>
    </submittedName>
</protein>
<evidence type="ECO:0000313" key="1">
    <source>
        <dbReference type="EMBL" id="MDJ1129284.1"/>
    </source>
</evidence>
<dbReference type="InterPro" id="IPR035093">
    <property type="entry name" value="RelE/ParE_toxin_dom_sf"/>
</dbReference>
<sequence>MPALILQPSGAFRRDLKRAAAKGVDIEAVQDVVELVRRNDPDSLAELRRRHRCHLLEPKRAGIWECHVANTGDLLLTWRTDGKTAYLLHLGDHDHALGR</sequence>
<dbReference type="SUPFAM" id="SSF143011">
    <property type="entry name" value="RelE-like"/>
    <property type="match status" value="1"/>
</dbReference>
<dbReference type="RefSeq" id="WP_283713638.1">
    <property type="nucleotide sequence ID" value="NZ_JASJEW010000005.1"/>
</dbReference>